<evidence type="ECO:0000313" key="3">
    <source>
        <dbReference type="Proteomes" id="UP001066276"/>
    </source>
</evidence>
<name>A0AAV7NIY1_PLEWA</name>
<organism evidence="2 3">
    <name type="scientific">Pleurodeles waltl</name>
    <name type="common">Iberian ribbed newt</name>
    <dbReference type="NCBI Taxonomy" id="8319"/>
    <lineage>
        <taxon>Eukaryota</taxon>
        <taxon>Metazoa</taxon>
        <taxon>Chordata</taxon>
        <taxon>Craniata</taxon>
        <taxon>Vertebrata</taxon>
        <taxon>Euteleostomi</taxon>
        <taxon>Amphibia</taxon>
        <taxon>Batrachia</taxon>
        <taxon>Caudata</taxon>
        <taxon>Salamandroidea</taxon>
        <taxon>Salamandridae</taxon>
        <taxon>Pleurodelinae</taxon>
        <taxon>Pleurodeles</taxon>
    </lineage>
</organism>
<feature type="region of interest" description="Disordered" evidence="1">
    <location>
        <begin position="1"/>
        <end position="27"/>
    </location>
</feature>
<evidence type="ECO:0000256" key="1">
    <source>
        <dbReference type="SAM" id="MobiDB-lite"/>
    </source>
</evidence>
<sequence>MINIGRHSWNSIQKKRQHEGRGQDGRQSGRLIHLRAWPDYYPVKIGTDGLFSRRAHVSGGLVFHPVAPELCGCCGGEPGPVNGDEPARRRWVGPLVLVCRSLEEEAGCVKRVRGGL</sequence>
<dbReference type="AlphaFoldDB" id="A0AAV7NIY1"/>
<protein>
    <submittedName>
        <fullName evidence="2">Uncharacterized protein</fullName>
    </submittedName>
</protein>
<proteinExistence type="predicted"/>
<dbReference type="Proteomes" id="UP001066276">
    <property type="component" value="Chromosome 8"/>
</dbReference>
<evidence type="ECO:0000313" key="2">
    <source>
        <dbReference type="EMBL" id="KAJ1115906.1"/>
    </source>
</evidence>
<keyword evidence="3" id="KW-1185">Reference proteome</keyword>
<gene>
    <name evidence="2" type="ORF">NDU88_004126</name>
</gene>
<dbReference type="EMBL" id="JANPWB010000012">
    <property type="protein sequence ID" value="KAJ1115906.1"/>
    <property type="molecule type" value="Genomic_DNA"/>
</dbReference>
<comment type="caution">
    <text evidence="2">The sequence shown here is derived from an EMBL/GenBank/DDBJ whole genome shotgun (WGS) entry which is preliminary data.</text>
</comment>
<reference evidence="2" key="1">
    <citation type="journal article" date="2022" name="bioRxiv">
        <title>Sequencing and chromosome-scale assembly of the giantPleurodeles waltlgenome.</title>
        <authorList>
            <person name="Brown T."/>
            <person name="Elewa A."/>
            <person name="Iarovenko S."/>
            <person name="Subramanian E."/>
            <person name="Araus A.J."/>
            <person name="Petzold A."/>
            <person name="Susuki M."/>
            <person name="Suzuki K.-i.T."/>
            <person name="Hayashi T."/>
            <person name="Toyoda A."/>
            <person name="Oliveira C."/>
            <person name="Osipova E."/>
            <person name="Leigh N.D."/>
            <person name="Simon A."/>
            <person name="Yun M.H."/>
        </authorList>
    </citation>
    <scope>NUCLEOTIDE SEQUENCE</scope>
    <source>
        <strain evidence="2">20211129_DDA</strain>
        <tissue evidence="2">Liver</tissue>
    </source>
</reference>
<accession>A0AAV7NIY1</accession>